<dbReference type="SUPFAM" id="SSF90123">
    <property type="entry name" value="ABC transporter transmembrane region"/>
    <property type="match status" value="1"/>
</dbReference>
<evidence type="ECO:0000313" key="10">
    <source>
        <dbReference type="EMBL" id="MDN6900572.1"/>
    </source>
</evidence>
<gene>
    <name evidence="10" type="ORF">EVC35_06090</name>
</gene>
<dbReference type="GO" id="GO:0016887">
    <property type="term" value="F:ATP hydrolysis activity"/>
    <property type="evidence" value="ECO:0007669"/>
    <property type="project" value="InterPro"/>
</dbReference>
<dbReference type="InterPro" id="IPR027417">
    <property type="entry name" value="P-loop_NTPase"/>
</dbReference>
<dbReference type="Gene3D" id="1.20.1560.10">
    <property type="entry name" value="ABC transporter type 1, transmembrane domain"/>
    <property type="match status" value="1"/>
</dbReference>
<proteinExistence type="predicted"/>
<evidence type="ECO:0000256" key="5">
    <source>
        <dbReference type="ARBA" id="ARBA00022989"/>
    </source>
</evidence>
<dbReference type="InterPro" id="IPR011527">
    <property type="entry name" value="ABC1_TM_dom"/>
</dbReference>
<organism evidence="10 11">
    <name type="scientific">Oenococcus sicerae</name>
    <dbReference type="NCBI Taxonomy" id="2203724"/>
    <lineage>
        <taxon>Bacteria</taxon>
        <taxon>Bacillati</taxon>
        <taxon>Bacillota</taxon>
        <taxon>Bacilli</taxon>
        <taxon>Lactobacillales</taxon>
        <taxon>Lactobacillaceae</taxon>
        <taxon>Oenococcus</taxon>
    </lineage>
</organism>
<keyword evidence="2 7" id="KW-0812">Transmembrane</keyword>
<dbReference type="GO" id="GO:0034040">
    <property type="term" value="F:ATPase-coupled lipid transmembrane transporter activity"/>
    <property type="evidence" value="ECO:0007669"/>
    <property type="project" value="TreeGrafter"/>
</dbReference>
<feature type="domain" description="ABC transporter" evidence="8">
    <location>
        <begin position="197"/>
        <end position="402"/>
    </location>
</feature>
<dbReference type="GO" id="GO:0140359">
    <property type="term" value="F:ABC-type transporter activity"/>
    <property type="evidence" value="ECO:0007669"/>
    <property type="project" value="InterPro"/>
</dbReference>
<dbReference type="InterPro" id="IPR039421">
    <property type="entry name" value="Type_1_exporter"/>
</dbReference>
<dbReference type="GO" id="GO:0005524">
    <property type="term" value="F:ATP binding"/>
    <property type="evidence" value="ECO:0007669"/>
    <property type="project" value="UniProtKB-KW"/>
</dbReference>
<dbReference type="PROSITE" id="PS00211">
    <property type="entry name" value="ABC_TRANSPORTER_1"/>
    <property type="match status" value="1"/>
</dbReference>
<dbReference type="SMART" id="SM00382">
    <property type="entry name" value="AAA"/>
    <property type="match status" value="1"/>
</dbReference>
<comment type="subcellular location">
    <subcellularLocation>
        <location evidence="1">Cell membrane</location>
        <topology evidence="1">Multi-pass membrane protein</topology>
    </subcellularLocation>
</comment>
<feature type="domain" description="ABC transmembrane type-1" evidence="9">
    <location>
        <begin position="2"/>
        <end position="168"/>
    </location>
</feature>
<dbReference type="InterPro" id="IPR003593">
    <property type="entry name" value="AAA+_ATPase"/>
</dbReference>
<feature type="transmembrane region" description="Helical" evidence="7">
    <location>
        <begin position="109"/>
        <end position="128"/>
    </location>
</feature>
<keyword evidence="6 7" id="KW-0472">Membrane</keyword>
<dbReference type="InterPro" id="IPR036640">
    <property type="entry name" value="ABC1_TM_sf"/>
</dbReference>
<dbReference type="PROSITE" id="PS50929">
    <property type="entry name" value="ABC_TM1F"/>
    <property type="match status" value="1"/>
</dbReference>
<evidence type="ECO:0000259" key="8">
    <source>
        <dbReference type="PROSITE" id="PS50893"/>
    </source>
</evidence>
<evidence type="ECO:0000256" key="6">
    <source>
        <dbReference type="ARBA" id="ARBA00023136"/>
    </source>
</evidence>
<dbReference type="InterPro" id="IPR017871">
    <property type="entry name" value="ABC_transporter-like_CS"/>
</dbReference>
<dbReference type="PROSITE" id="PS50893">
    <property type="entry name" value="ABC_TRANSPORTER_2"/>
    <property type="match status" value="1"/>
</dbReference>
<keyword evidence="4 10" id="KW-0067">ATP-binding</keyword>
<comment type="caution">
    <text evidence="10">The sequence shown here is derived from an EMBL/GenBank/DDBJ whole genome shotgun (WGS) entry which is preliminary data.</text>
</comment>
<evidence type="ECO:0000256" key="4">
    <source>
        <dbReference type="ARBA" id="ARBA00022840"/>
    </source>
</evidence>
<dbReference type="Proteomes" id="UP001167919">
    <property type="component" value="Unassembled WGS sequence"/>
</dbReference>
<dbReference type="PANTHER" id="PTHR24221:SF654">
    <property type="entry name" value="ATP-BINDING CASSETTE SUB-FAMILY B MEMBER 6"/>
    <property type="match status" value="1"/>
</dbReference>
<evidence type="ECO:0000256" key="3">
    <source>
        <dbReference type="ARBA" id="ARBA00022741"/>
    </source>
</evidence>
<feature type="transmembrane region" description="Helical" evidence="7">
    <location>
        <begin position="134"/>
        <end position="153"/>
    </location>
</feature>
<feature type="transmembrane region" description="Helical" evidence="7">
    <location>
        <begin position="6"/>
        <end position="36"/>
    </location>
</feature>
<protein>
    <submittedName>
        <fullName evidence="10">ABC transporter ATP-binding protein</fullName>
    </submittedName>
</protein>
<dbReference type="Gene3D" id="3.40.50.300">
    <property type="entry name" value="P-loop containing nucleotide triphosphate hydrolases"/>
    <property type="match status" value="1"/>
</dbReference>
<name>A0AAJ1RA61_9LACO</name>
<dbReference type="Pfam" id="PF00005">
    <property type="entry name" value="ABC_tran"/>
    <property type="match status" value="1"/>
</dbReference>
<reference evidence="10" key="1">
    <citation type="submission" date="2019-01" db="EMBL/GenBank/DDBJ databases">
        <title>Oenococcus sicerae UCMA17102.</title>
        <authorList>
            <person name="Cousin F.J."/>
            <person name="Le Guellec R."/>
            <person name="Cretenet M."/>
        </authorList>
    </citation>
    <scope>NUCLEOTIDE SEQUENCE</scope>
    <source>
        <strain evidence="10">UCMA17102</strain>
    </source>
</reference>
<keyword evidence="5 7" id="KW-1133">Transmembrane helix</keyword>
<keyword evidence="3" id="KW-0547">Nucleotide-binding</keyword>
<dbReference type="PANTHER" id="PTHR24221">
    <property type="entry name" value="ATP-BINDING CASSETTE SUB-FAMILY B"/>
    <property type="match status" value="1"/>
</dbReference>
<dbReference type="InterPro" id="IPR025662">
    <property type="entry name" value="Sigma_54_int_dom_ATP-bd_1"/>
</dbReference>
<dbReference type="AlphaFoldDB" id="A0AAJ1RA61"/>
<accession>A0AAJ1RA61</accession>
<dbReference type="SUPFAM" id="SSF52540">
    <property type="entry name" value="P-loop containing nucleoside triphosphate hydrolases"/>
    <property type="match status" value="1"/>
</dbReference>
<evidence type="ECO:0000313" key="11">
    <source>
        <dbReference type="Proteomes" id="UP001167919"/>
    </source>
</evidence>
<sequence length="404" mass="44901">MLMQSAFAAIASAFFVLKINFVLAIISMIFAALSILPSIFGGAMLDRASLKWSNANKSYLGRLKEVLAGVDIIKNYQAEKQILKSTNNKLVGSENDYESLNNKQFLFQYFAWLLAVVSMIGPLAFGLYFRQVGLFNVTISTIITLLSSSSSVVSNLRSAIQYFSAIKATHALRQAIIPNAETHDQSSAAPLPSKPELTIKDLSFAYKNHAILDDVSLSLPYGEKLLLSGDSGTGKSTFLNLLTNKLLAQKGSITLGQQQIRANDYAYITQQNWVFDASVRDNLTLDQNFSDQQLVESLKEVNLDQELSNDPLDYQCGEEGKNLSGGQKQRLSIARALLRKRPLLLLDEITEALDDRNSERLRNIIYQLPQTIIEIAHHYNDQQIAENQVLHVQLRAGKIVKVLG</sequence>
<evidence type="ECO:0000256" key="7">
    <source>
        <dbReference type="SAM" id="Phobius"/>
    </source>
</evidence>
<dbReference type="PROSITE" id="PS00675">
    <property type="entry name" value="SIGMA54_INTERACT_1"/>
    <property type="match status" value="1"/>
</dbReference>
<dbReference type="InterPro" id="IPR003439">
    <property type="entry name" value="ABC_transporter-like_ATP-bd"/>
</dbReference>
<dbReference type="EMBL" id="SDWY01000003">
    <property type="protein sequence ID" value="MDN6900572.1"/>
    <property type="molecule type" value="Genomic_DNA"/>
</dbReference>
<evidence type="ECO:0000256" key="2">
    <source>
        <dbReference type="ARBA" id="ARBA00022692"/>
    </source>
</evidence>
<evidence type="ECO:0000259" key="9">
    <source>
        <dbReference type="PROSITE" id="PS50929"/>
    </source>
</evidence>
<evidence type="ECO:0000256" key="1">
    <source>
        <dbReference type="ARBA" id="ARBA00004651"/>
    </source>
</evidence>
<dbReference type="GO" id="GO:0005886">
    <property type="term" value="C:plasma membrane"/>
    <property type="evidence" value="ECO:0007669"/>
    <property type="project" value="UniProtKB-SubCell"/>
</dbReference>